<feature type="transmembrane region" description="Helical" evidence="1">
    <location>
        <begin position="177"/>
        <end position="197"/>
    </location>
</feature>
<keyword evidence="1" id="KW-0472">Membrane</keyword>
<keyword evidence="3" id="KW-1185">Reference proteome</keyword>
<dbReference type="STRING" id="1091494.MEALZ_2353"/>
<dbReference type="KEGG" id="mah:MEALZ_2353"/>
<keyword evidence="1" id="KW-1133">Transmembrane helix</keyword>
<dbReference type="PATRIC" id="fig|271065.3.peg.2420"/>
<evidence type="ECO:0000256" key="1">
    <source>
        <dbReference type="SAM" id="Phobius"/>
    </source>
</evidence>
<proteinExistence type="predicted"/>
<organism evidence="2 3">
    <name type="scientific">Methylotuvimicrobium alcaliphilum (strain DSM 19304 / NCIMB 14124 / VKM B-2133 / 20Z)</name>
    <name type="common">Methylomicrobium alcaliphilum</name>
    <dbReference type="NCBI Taxonomy" id="1091494"/>
    <lineage>
        <taxon>Bacteria</taxon>
        <taxon>Pseudomonadati</taxon>
        <taxon>Pseudomonadota</taxon>
        <taxon>Gammaproteobacteria</taxon>
        <taxon>Methylococcales</taxon>
        <taxon>Methylococcaceae</taxon>
        <taxon>Methylotuvimicrobium</taxon>
    </lineage>
</organism>
<name>G4SUX5_META2</name>
<keyword evidence="1" id="KW-0812">Transmembrane</keyword>
<feature type="transmembrane region" description="Helical" evidence="1">
    <location>
        <begin position="337"/>
        <end position="360"/>
    </location>
</feature>
<dbReference type="RefSeq" id="WP_014148815.1">
    <property type="nucleotide sequence ID" value="NC_016112.1"/>
</dbReference>
<dbReference type="AlphaFoldDB" id="G4SUX5"/>
<dbReference type="Proteomes" id="UP000008315">
    <property type="component" value="Chromosome"/>
</dbReference>
<reference evidence="3" key="1">
    <citation type="journal article" date="2012" name="J. Bacteriol.">
        <title>Genome sequence of the haloalkaliphilic methanotrophic bacterium Methylomicrobium alcaliphilum 20Z.</title>
        <authorList>
            <person name="Vuilleumier S."/>
            <person name="Khmelenina V.N."/>
            <person name="Bringel F."/>
            <person name="Reshetnikov A.S."/>
            <person name="Lajus A."/>
            <person name="Mangenot S."/>
            <person name="Rouy Z."/>
            <person name="Op den Camp H.J."/>
            <person name="Jetten M.S."/>
            <person name="Dispirito A.A."/>
            <person name="Dunfield P."/>
            <person name="Klotz M.G."/>
            <person name="Semrau J.D."/>
            <person name="Stein L.Y."/>
            <person name="Barbe V."/>
            <person name="Medigue C."/>
            <person name="Trotsenko Y.A."/>
            <person name="Kalyuzhnaya M.G."/>
        </authorList>
    </citation>
    <scope>NUCLEOTIDE SEQUENCE [LARGE SCALE GENOMIC DNA]</scope>
    <source>
        <strain evidence="3">DSM 19304 / NCIMB 14124 / VKM B-2133 / 20Z</strain>
    </source>
</reference>
<feature type="transmembrane region" description="Helical" evidence="1">
    <location>
        <begin position="234"/>
        <end position="253"/>
    </location>
</feature>
<dbReference type="EMBL" id="FO082060">
    <property type="protein sequence ID" value="CCE24034.1"/>
    <property type="molecule type" value="Genomic_DNA"/>
</dbReference>
<feature type="transmembrane region" description="Helical" evidence="1">
    <location>
        <begin position="118"/>
        <end position="141"/>
    </location>
</feature>
<feature type="transmembrane region" description="Helical" evidence="1">
    <location>
        <begin position="153"/>
        <end position="170"/>
    </location>
</feature>
<sequence length="556" mass="63399">MNLLDGQLFFALIAALILSWVAGLLIARRYRNKVLELMMVGDAPDDSVAKDLVVNNFPISRRPVKRVTEPSTKLIAPGRYLSRNPKADSTFSADSEDDRFSVEGIDLFRQNTHALWRLRIAFVLVSAIVAMIVAVSAQAAYVEEVYSWRRTTILTLIYAWPLVPGVGLLERWSRWKILIVSVSYMLLAGMLVIVSSYDRQVSIEMMFWLFGQQVPLLVFVFFMTGPKLRAVGPYLLIVFFLLSASSLTGLNALEQALGDEPDSWVMDWVSATNAYFVFILFSIAPWLLAYYPVRLLARGVATAYRKKLFSEPLYLFAGLWAIALLFHAMVLSHSLGFQAYLVLFAWVIIPLSFVVLTPVLRQRHQAPTLLLLRVFRSDNRIESLFDQIVERWRYSGKTLLIAGKDLSLRTLEPDELFTFLSGHIQDRFISSEARLQQALQDLDLLPDLDGRFRVNDFFCFDGTWQRVLVVLAHRANCVLMDLRGYCSERQGCSYELSVLAAMPHLRKLIILFDKQTDRKTAEHLLKSSLTKIDWIDSDAKSDFEFSQKILKPLLTA</sequence>
<protein>
    <submittedName>
        <fullName evidence="2">Uncharacterized protein</fullName>
    </submittedName>
</protein>
<evidence type="ECO:0000313" key="2">
    <source>
        <dbReference type="EMBL" id="CCE24034.1"/>
    </source>
</evidence>
<feature type="transmembrane region" description="Helical" evidence="1">
    <location>
        <begin position="313"/>
        <end position="331"/>
    </location>
</feature>
<accession>G4SUX5</accession>
<feature type="transmembrane region" description="Helical" evidence="1">
    <location>
        <begin position="6"/>
        <end position="27"/>
    </location>
</feature>
<gene>
    <name evidence="2" type="ordered locus">MEALZ_2353</name>
</gene>
<feature type="transmembrane region" description="Helical" evidence="1">
    <location>
        <begin position="273"/>
        <end position="293"/>
    </location>
</feature>
<dbReference type="HOGENOM" id="CLU_523546_0_0_6"/>
<feature type="transmembrane region" description="Helical" evidence="1">
    <location>
        <begin position="203"/>
        <end position="222"/>
    </location>
</feature>
<evidence type="ECO:0000313" key="3">
    <source>
        <dbReference type="Proteomes" id="UP000008315"/>
    </source>
</evidence>